<dbReference type="RefSeq" id="WP_011830383.1">
    <property type="nucleotide sequence ID" value="NC_008825.1"/>
</dbReference>
<name>A2SJL5_METPP</name>
<gene>
    <name evidence="2" type="primary">cbiQ</name>
    <name evidence="2" type="ordered locus">Mpe_A2800</name>
</gene>
<accession>A2SJL5</accession>
<protein>
    <submittedName>
        <fullName evidence="2">ABC type permease</fullName>
    </submittedName>
</protein>
<evidence type="ECO:0000313" key="2">
    <source>
        <dbReference type="EMBL" id="ABM95754.1"/>
    </source>
</evidence>
<proteinExistence type="predicted"/>
<keyword evidence="1" id="KW-0812">Transmembrane</keyword>
<sequence length="204" mass="22048">MNPSCCPAPADGLPATTPRAARHAQWWLAGYATAVVAVTSVHDPRVLAGLLGLALAASGSTRWRVLRRALLAVLAFNLSVSLGYLGVSLWQGAFRPAYLVLVNLRVLLLVFLGFWFVSRVNVLQALSFSPTLSFVATLAVGQVTVFLRVLRDFRLAFVSRNPGRPRWSDRARNASAQATHLLDKSVASAAEASLAMRSRGCFDD</sequence>
<reference evidence="2 3" key="1">
    <citation type="journal article" date="2007" name="J. Bacteriol.">
        <title>Whole-genome analysis of the methyl tert-butyl ether-degrading beta-proteobacterium Methylibium petroleiphilum PM1.</title>
        <authorList>
            <person name="Kane S.R."/>
            <person name="Chakicherla A.Y."/>
            <person name="Chain P.S.G."/>
            <person name="Schmidt R."/>
            <person name="Shin M.W."/>
            <person name="Legler T.C."/>
            <person name="Scow K.M."/>
            <person name="Larimer F.W."/>
            <person name="Lucas S.M."/>
            <person name="Richardson P.M."/>
            <person name="Hristova K.R."/>
        </authorList>
    </citation>
    <scope>NUCLEOTIDE SEQUENCE [LARGE SCALE GENOMIC DNA]</scope>
    <source>
        <strain evidence="3">ATCC BAA-1232 / LMG 22953 / PM1</strain>
    </source>
</reference>
<feature type="transmembrane region" description="Helical" evidence="1">
    <location>
        <begin position="97"/>
        <end position="116"/>
    </location>
</feature>
<organism evidence="2 3">
    <name type="scientific">Methylibium petroleiphilum (strain ATCC BAA-1232 / LMG 22953 / PM1)</name>
    <dbReference type="NCBI Taxonomy" id="420662"/>
    <lineage>
        <taxon>Bacteria</taxon>
        <taxon>Pseudomonadati</taxon>
        <taxon>Pseudomonadota</taxon>
        <taxon>Betaproteobacteria</taxon>
        <taxon>Burkholderiales</taxon>
        <taxon>Sphaerotilaceae</taxon>
        <taxon>Methylibium</taxon>
    </lineage>
</organism>
<feature type="transmembrane region" description="Helical" evidence="1">
    <location>
        <begin position="128"/>
        <end position="150"/>
    </location>
</feature>
<dbReference type="EMBL" id="CP000555">
    <property type="protein sequence ID" value="ABM95754.1"/>
    <property type="molecule type" value="Genomic_DNA"/>
</dbReference>
<keyword evidence="1" id="KW-0472">Membrane</keyword>
<evidence type="ECO:0000313" key="3">
    <source>
        <dbReference type="Proteomes" id="UP000000366"/>
    </source>
</evidence>
<keyword evidence="1" id="KW-1133">Transmembrane helix</keyword>
<dbReference type="eggNOG" id="COG0619">
    <property type="taxonomic scope" value="Bacteria"/>
</dbReference>
<keyword evidence="3" id="KW-1185">Reference proteome</keyword>
<dbReference type="KEGG" id="mpt:Mpe_A2800"/>
<dbReference type="AlphaFoldDB" id="A2SJL5"/>
<feature type="transmembrane region" description="Helical" evidence="1">
    <location>
        <begin position="69"/>
        <end position="90"/>
    </location>
</feature>
<evidence type="ECO:0000256" key="1">
    <source>
        <dbReference type="SAM" id="Phobius"/>
    </source>
</evidence>
<dbReference type="Proteomes" id="UP000000366">
    <property type="component" value="Chromosome"/>
</dbReference>
<dbReference type="HOGENOM" id="CLU_122788_1_0_4"/>
<dbReference type="STRING" id="420662.Mpe_A2800"/>